<reference evidence="3" key="1">
    <citation type="submission" date="2019-06" db="EMBL/GenBank/DDBJ databases">
        <authorList>
            <consortium name="Wellcome Sanger Institute Data Sharing"/>
        </authorList>
    </citation>
    <scope>NUCLEOTIDE SEQUENCE [LARGE SCALE GENOMIC DNA]</scope>
</reference>
<dbReference type="Ensembl" id="ENSSORT00005020599.1">
    <property type="protein sequence ID" value="ENSSORP00005020034.1"/>
    <property type="gene ID" value="ENSSORG00005009783.1"/>
</dbReference>
<evidence type="ECO:0000313" key="3">
    <source>
        <dbReference type="Ensembl" id="ENSSORP00005020034.1"/>
    </source>
</evidence>
<keyword evidence="2" id="KW-0732">Signal</keyword>
<dbReference type="OrthoDB" id="8446997at2759"/>
<organism evidence="3 4">
    <name type="scientific">Sphaeramia orbicularis</name>
    <name type="common">orbiculate cardinalfish</name>
    <dbReference type="NCBI Taxonomy" id="375764"/>
    <lineage>
        <taxon>Eukaryota</taxon>
        <taxon>Metazoa</taxon>
        <taxon>Chordata</taxon>
        <taxon>Craniata</taxon>
        <taxon>Vertebrata</taxon>
        <taxon>Euteleostomi</taxon>
        <taxon>Actinopterygii</taxon>
        <taxon>Neopterygii</taxon>
        <taxon>Teleostei</taxon>
        <taxon>Neoteleostei</taxon>
        <taxon>Acanthomorphata</taxon>
        <taxon>Gobiaria</taxon>
        <taxon>Kurtiformes</taxon>
        <taxon>Apogonoidei</taxon>
        <taxon>Apogonidae</taxon>
        <taxon>Apogoninae</taxon>
        <taxon>Sphaeramia</taxon>
    </lineage>
</organism>
<dbReference type="AlphaFoldDB" id="A0A672ZT06"/>
<reference evidence="3" key="3">
    <citation type="submission" date="2025-09" db="UniProtKB">
        <authorList>
            <consortium name="Ensembl"/>
        </authorList>
    </citation>
    <scope>IDENTIFICATION</scope>
</reference>
<dbReference type="GeneID" id="115424487"/>
<accession>A0A672ZT06</accession>
<sequence length="498" mass="57961">MMKMSRGVTVCGLCVFLALTCESAYQRLNSIKDLKKIDFGQSVPKHSLVLLHWFANTVYSDNNDVIWLTFEPDRGDYGSHHYGNYERLLDPLPLGNIRYRYFTVGNLNQGTATQLPDYVLHPPVEYMGTNRDRVIFRVREEHAASQAWHRIDQVYITQHYAPSEGQGTRYDPCHTYRITTNLLRELRQFSVGENRNSLSELRDHFGSNIDDSELRDLRNTWRDLACLGLMLFIVVQEKYSNRPSNQPSNRPSNRPNERPSSRPQRVVRRETQNDFIVHIQDDWQSQRDEALLDVTTGKNGNARIVWRNISRHRLQEGAMVVLFKNNNDQTASKTYKVIEDSEGTYDTSVPLNEGFQARLHKARKRLCFWTVVGEEICRGKEFHSPDKVMITGYNACLQLFVKDGKACARLYVKKTFNNWKSEFNKSWVGFYSSANKCTDEYEFWRWQWAKKFNQCTDSRNSSYDIFEYHSGMAIAPGVQARFIIRDSIVKACTPSWSS</sequence>
<feature type="region of interest" description="Disordered" evidence="1">
    <location>
        <begin position="240"/>
        <end position="267"/>
    </location>
</feature>
<protein>
    <submittedName>
        <fullName evidence="3">Uncharacterized LOC115424487</fullName>
    </submittedName>
</protein>
<feature type="chain" id="PRO_5025555441" evidence="2">
    <location>
        <begin position="27"/>
        <end position="498"/>
    </location>
</feature>
<feature type="compositionally biased region" description="Low complexity" evidence="1">
    <location>
        <begin position="241"/>
        <end position="254"/>
    </location>
</feature>
<gene>
    <name evidence="3" type="primary">LOC115424487</name>
</gene>
<evidence type="ECO:0000256" key="1">
    <source>
        <dbReference type="SAM" id="MobiDB-lite"/>
    </source>
</evidence>
<feature type="signal peptide" evidence="2">
    <location>
        <begin position="1"/>
        <end position="26"/>
    </location>
</feature>
<dbReference type="Proteomes" id="UP000472271">
    <property type="component" value="Chromosome 8"/>
</dbReference>
<evidence type="ECO:0000256" key="2">
    <source>
        <dbReference type="SAM" id="SignalP"/>
    </source>
</evidence>
<reference evidence="3" key="2">
    <citation type="submission" date="2025-08" db="UniProtKB">
        <authorList>
            <consortium name="Ensembl"/>
        </authorList>
    </citation>
    <scope>IDENTIFICATION</scope>
</reference>
<evidence type="ECO:0000313" key="4">
    <source>
        <dbReference type="Proteomes" id="UP000472271"/>
    </source>
</evidence>
<dbReference type="InParanoid" id="A0A672ZT06"/>
<name>A0A672ZT06_9TELE</name>
<dbReference type="PANTHER" id="PTHR38706">
    <property type="entry name" value="SI:CH211-198C19.1-RELATED"/>
    <property type="match status" value="1"/>
</dbReference>
<dbReference type="RefSeq" id="XP_029997645.1">
    <property type="nucleotide sequence ID" value="XM_030141785.1"/>
</dbReference>
<dbReference type="FunCoup" id="A0A672ZT06">
    <property type="interactions" value="1"/>
</dbReference>
<dbReference type="PANTHER" id="PTHR38706:SF2">
    <property type="match status" value="1"/>
</dbReference>
<keyword evidence="4" id="KW-1185">Reference proteome</keyword>
<proteinExistence type="predicted"/>